<protein>
    <recommendedName>
        <fullName evidence="1">DUF8077 domain-containing protein</fullName>
    </recommendedName>
</protein>
<dbReference type="AlphaFoldDB" id="A0A238BJM8"/>
<evidence type="ECO:0000313" key="3">
    <source>
        <dbReference type="Proteomes" id="UP000242913"/>
    </source>
</evidence>
<gene>
    <name evidence="2" type="ORF">X798_07348</name>
</gene>
<feature type="domain" description="DUF8077" evidence="1">
    <location>
        <begin position="51"/>
        <end position="100"/>
    </location>
</feature>
<keyword evidence="3" id="KW-1185">Reference proteome</keyword>
<name>A0A238BJM8_9BILA</name>
<sequence>YKIIPVQLLQNNDIFREIQNNVSRKNQNGYISEGLFKFIYYKMYKMTCVKLTLLDWSSGIRVFYCTDAPLEILVEPFKRALIGSLNKFCKNATACRLVKSYK</sequence>
<feature type="non-terminal residue" evidence="2">
    <location>
        <position position="102"/>
    </location>
</feature>
<evidence type="ECO:0000313" key="2">
    <source>
        <dbReference type="EMBL" id="OZC05677.1"/>
    </source>
</evidence>
<dbReference type="InterPro" id="IPR058390">
    <property type="entry name" value="DUF8077"/>
</dbReference>
<reference evidence="2 3" key="1">
    <citation type="submission" date="2015-12" db="EMBL/GenBank/DDBJ databases">
        <title>Draft genome of the nematode, Onchocerca flexuosa.</title>
        <authorList>
            <person name="Mitreva M."/>
        </authorList>
    </citation>
    <scope>NUCLEOTIDE SEQUENCE [LARGE SCALE GENOMIC DNA]</scope>
    <source>
        <strain evidence="2">Red Deer</strain>
    </source>
</reference>
<organism evidence="2 3">
    <name type="scientific">Onchocerca flexuosa</name>
    <dbReference type="NCBI Taxonomy" id="387005"/>
    <lineage>
        <taxon>Eukaryota</taxon>
        <taxon>Metazoa</taxon>
        <taxon>Ecdysozoa</taxon>
        <taxon>Nematoda</taxon>
        <taxon>Chromadorea</taxon>
        <taxon>Rhabditida</taxon>
        <taxon>Spirurina</taxon>
        <taxon>Spiruromorpha</taxon>
        <taxon>Filarioidea</taxon>
        <taxon>Onchocercidae</taxon>
        <taxon>Onchocerca</taxon>
    </lineage>
</organism>
<dbReference type="Proteomes" id="UP000242913">
    <property type="component" value="Unassembled WGS sequence"/>
</dbReference>
<dbReference type="EMBL" id="KZ270551">
    <property type="protein sequence ID" value="OZC05677.1"/>
    <property type="molecule type" value="Genomic_DNA"/>
</dbReference>
<evidence type="ECO:0000259" key="1">
    <source>
        <dbReference type="Pfam" id="PF26284"/>
    </source>
</evidence>
<dbReference type="OrthoDB" id="5858611at2759"/>
<dbReference type="Pfam" id="PF26284">
    <property type="entry name" value="DUF8077"/>
    <property type="match status" value="1"/>
</dbReference>
<feature type="non-terminal residue" evidence="2">
    <location>
        <position position="1"/>
    </location>
</feature>
<accession>A0A238BJM8</accession>
<proteinExistence type="predicted"/>